<comment type="caution">
    <text evidence="2">The sequence shown here is derived from an EMBL/GenBank/DDBJ whole genome shotgun (WGS) entry which is preliminary data.</text>
</comment>
<reference evidence="2 3" key="1">
    <citation type="journal article" date="2015" name="Nature">
        <title>rRNA introns, odd ribosomes, and small enigmatic genomes across a large radiation of phyla.</title>
        <authorList>
            <person name="Brown C.T."/>
            <person name="Hug L.A."/>
            <person name="Thomas B.C."/>
            <person name="Sharon I."/>
            <person name="Castelle C.J."/>
            <person name="Singh A."/>
            <person name="Wilkins M.J."/>
            <person name="Williams K.H."/>
            <person name="Banfield J.F."/>
        </authorList>
    </citation>
    <scope>NUCLEOTIDE SEQUENCE [LARGE SCALE GENOMIC DNA]</scope>
</reference>
<keyword evidence="1" id="KW-0472">Membrane</keyword>
<gene>
    <name evidence="2" type="ORF">UY32_C0038G0002</name>
</gene>
<accession>A0A0G1UUP2</accession>
<feature type="transmembrane region" description="Helical" evidence="1">
    <location>
        <begin position="62"/>
        <end position="84"/>
    </location>
</feature>
<name>A0A0G1UUP2_9BACT</name>
<keyword evidence="1" id="KW-0812">Transmembrane</keyword>
<organism evidence="2 3">
    <name type="scientific">Candidatus Jorgensenbacteria bacterium GW2011_GWC1_48_8</name>
    <dbReference type="NCBI Taxonomy" id="1618666"/>
    <lineage>
        <taxon>Bacteria</taxon>
        <taxon>Candidatus Joergenseniibacteriota</taxon>
    </lineage>
</organism>
<evidence type="ECO:0000313" key="3">
    <source>
        <dbReference type="Proteomes" id="UP000034600"/>
    </source>
</evidence>
<keyword evidence="1" id="KW-1133">Transmembrane helix</keyword>
<sequence>MKSFLAVLTFASLVLIAVFGFAAMSHGAGHCIASAVQGAVCPNNDLFGFASFHIGFFKNFGNAAFKSLLAGITLLALALLTLLLKSPEFSGLGLREATFQRTGGSEFVTSSIKNNRRWLSLLETSPTLSLALR</sequence>
<evidence type="ECO:0000256" key="1">
    <source>
        <dbReference type="SAM" id="Phobius"/>
    </source>
</evidence>
<dbReference type="Proteomes" id="UP000034600">
    <property type="component" value="Unassembled WGS sequence"/>
</dbReference>
<evidence type="ECO:0000313" key="2">
    <source>
        <dbReference type="EMBL" id="KKU97902.1"/>
    </source>
</evidence>
<protein>
    <submittedName>
        <fullName evidence="2">Uncharacterized protein</fullName>
    </submittedName>
</protein>
<proteinExistence type="predicted"/>
<dbReference type="EMBL" id="LCPO01000038">
    <property type="protein sequence ID" value="KKU97902.1"/>
    <property type="molecule type" value="Genomic_DNA"/>
</dbReference>
<dbReference type="AlphaFoldDB" id="A0A0G1UUP2"/>